<dbReference type="OMA" id="RGSTECH"/>
<feature type="transmembrane region" description="Helical" evidence="1">
    <location>
        <begin position="429"/>
        <end position="452"/>
    </location>
</feature>
<name>E9FRJ5_DAPPU</name>
<dbReference type="PANTHER" id="PTHR11360:SF306">
    <property type="entry name" value="RE01051P"/>
    <property type="match status" value="1"/>
</dbReference>
<dbReference type="AlphaFoldDB" id="E9FRJ5"/>
<dbReference type="Pfam" id="PF07690">
    <property type="entry name" value="MFS_1"/>
    <property type="match status" value="1"/>
</dbReference>
<feature type="transmembrane region" description="Helical" evidence="1">
    <location>
        <begin position="406"/>
        <end position="423"/>
    </location>
</feature>
<sequence length="526" mass="56820">MDSKEALRARFVPPDGGYGWFVAFGAFLVQFWIAGLIKSYGVIFMEVMQLYPDASASLASWIPAILSTLCLVLSPLSSALCRKFSCRWVVFTGGILCWLGVSLSYFTTSLVQLCFTFGVLTGFGAGMATTPGIIMTSRYFSKRRALANSICVSGTAVGSMLLPPLLEVLIPTYGFRGAILILGACMLHVCLSAALYRPVEVHQAIVENVTSINISTDCTVPNSVKCGVHHDPEGRLATIPEDDVSLVRGSRDKISTTDLPHRLSMIHSVEDLSTNSTVIYTENILNSKSNNVMEGSLTEKSVQTEPTVGCSEKKNRRFKLCRSLIDFIDFSLIKNPLFCLMASSVMFMAAGCPHALYYLPSFANSRGLDKSECSLLLSISAVFDLCGRLGLGYIADLNLFSKTKAYSVSMLTAAVAILCLPFATTFAAFAVIVAFYGIGLGSWLSLIPVLLIKHHGTEAIGSSYGLIRPFHGIVALIAPPLVGFSKDATGDYIVGFCFMGTSMVIGSILINFKPCVLRLSRENTSV</sequence>
<feature type="transmembrane region" description="Helical" evidence="1">
    <location>
        <begin position="464"/>
        <end position="481"/>
    </location>
</feature>
<feature type="transmembrane region" description="Helical" evidence="1">
    <location>
        <begin position="146"/>
        <end position="166"/>
    </location>
</feature>
<dbReference type="KEGG" id="dpx:DAPPUDRAFT_39497"/>
<dbReference type="InterPro" id="IPR050327">
    <property type="entry name" value="Proton-linked_MCT"/>
</dbReference>
<dbReference type="GO" id="GO:0005886">
    <property type="term" value="C:plasma membrane"/>
    <property type="evidence" value="ECO:0000318"/>
    <property type="project" value="GO_Central"/>
</dbReference>
<dbReference type="Gene3D" id="1.20.1250.20">
    <property type="entry name" value="MFS general substrate transporter like domains"/>
    <property type="match status" value="2"/>
</dbReference>
<dbReference type="PANTHER" id="PTHR11360">
    <property type="entry name" value="MONOCARBOXYLATE TRANSPORTER"/>
    <property type="match status" value="1"/>
</dbReference>
<dbReference type="OrthoDB" id="2213137at2759"/>
<gene>
    <name evidence="2" type="ORF">DAPPUDRAFT_39497</name>
</gene>
<keyword evidence="3" id="KW-1185">Reference proteome</keyword>
<protein>
    <recommendedName>
        <fullName evidence="4">Major facilitator superfamily (MFS) profile domain-containing protein</fullName>
    </recommendedName>
</protein>
<evidence type="ECO:0008006" key="4">
    <source>
        <dbReference type="Google" id="ProtNLM"/>
    </source>
</evidence>
<evidence type="ECO:0000256" key="1">
    <source>
        <dbReference type="SAM" id="Phobius"/>
    </source>
</evidence>
<dbReference type="FunFam" id="1.20.1250.20:FF:000400">
    <property type="entry name" value="Blast:Monocarboxylate transporter 12"/>
    <property type="match status" value="1"/>
</dbReference>
<organism evidence="2 3">
    <name type="scientific">Daphnia pulex</name>
    <name type="common">Water flea</name>
    <dbReference type="NCBI Taxonomy" id="6669"/>
    <lineage>
        <taxon>Eukaryota</taxon>
        <taxon>Metazoa</taxon>
        <taxon>Ecdysozoa</taxon>
        <taxon>Arthropoda</taxon>
        <taxon>Crustacea</taxon>
        <taxon>Branchiopoda</taxon>
        <taxon>Diplostraca</taxon>
        <taxon>Cladocera</taxon>
        <taxon>Anomopoda</taxon>
        <taxon>Daphniidae</taxon>
        <taxon>Daphnia</taxon>
    </lineage>
</organism>
<dbReference type="InParanoid" id="E9FRJ5"/>
<dbReference type="InterPro" id="IPR036259">
    <property type="entry name" value="MFS_trans_sf"/>
</dbReference>
<dbReference type="GO" id="GO:0008028">
    <property type="term" value="F:monocarboxylic acid transmembrane transporter activity"/>
    <property type="evidence" value="ECO:0000318"/>
    <property type="project" value="GO_Central"/>
</dbReference>
<dbReference type="HOGENOM" id="CLU_001265_59_2_1"/>
<feature type="transmembrane region" description="Helical" evidence="1">
    <location>
        <begin position="178"/>
        <end position="196"/>
    </location>
</feature>
<dbReference type="SUPFAM" id="SSF103473">
    <property type="entry name" value="MFS general substrate transporter"/>
    <property type="match status" value="1"/>
</dbReference>
<dbReference type="FunCoup" id="E9FRJ5">
    <property type="interactions" value="18"/>
</dbReference>
<dbReference type="InterPro" id="IPR011701">
    <property type="entry name" value="MFS"/>
</dbReference>
<dbReference type="PhylomeDB" id="E9FRJ5"/>
<evidence type="ECO:0000313" key="2">
    <source>
        <dbReference type="EMBL" id="EFX90175.1"/>
    </source>
</evidence>
<keyword evidence="1" id="KW-0472">Membrane</keyword>
<dbReference type="CDD" id="cd17352">
    <property type="entry name" value="MFS_MCT_SLC16"/>
    <property type="match status" value="1"/>
</dbReference>
<evidence type="ECO:0000313" key="3">
    <source>
        <dbReference type="Proteomes" id="UP000000305"/>
    </source>
</evidence>
<feature type="transmembrane region" description="Helical" evidence="1">
    <location>
        <begin position="493"/>
        <end position="512"/>
    </location>
</feature>
<feature type="transmembrane region" description="Helical" evidence="1">
    <location>
        <begin position="61"/>
        <end position="81"/>
    </location>
</feature>
<dbReference type="FunFam" id="1.20.1250.20:FF:000320">
    <property type="entry name" value="Monocarboxylate transporter"/>
    <property type="match status" value="1"/>
</dbReference>
<keyword evidence="1" id="KW-1133">Transmembrane helix</keyword>
<dbReference type="eggNOG" id="KOG2504">
    <property type="taxonomic scope" value="Eukaryota"/>
</dbReference>
<feature type="transmembrane region" description="Helical" evidence="1">
    <location>
        <begin position="337"/>
        <end position="359"/>
    </location>
</feature>
<dbReference type="Proteomes" id="UP000000305">
    <property type="component" value="Unassembled WGS sequence"/>
</dbReference>
<feature type="transmembrane region" description="Helical" evidence="1">
    <location>
        <begin position="20"/>
        <end position="41"/>
    </location>
</feature>
<feature type="transmembrane region" description="Helical" evidence="1">
    <location>
        <begin position="113"/>
        <end position="134"/>
    </location>
</feature>
<dbReference type="GO" id="GO:0015718">
    <property type="term" value="P:monocarboxylic acid transport"/>
    <property type="evidence" value="ECO:0000318"/>
    <property type="project" value="GO_Central"/>
</dbReference>
<feature type="transmembrane region" description="Helical" evidence="1">
    <location>
        <begin position="88"/>
        <end position="107"/>
    </location>
</feature>
<dbReference type="EMBL" id="GL732523">
    <property type="protein sequence ID" value="EFX90175.1"/>
    <property type="molecule type" value="Genomic_DNA"/>
</dbReference>
<feature type="transmembrane region" description="Helical" evidence="1">
    <location>
        <begin position="374"/>
        <end position="394"/>
    </location>
</feature>
<accession>E9FRJ5</accession>
<keyword evidence="1" id="KW-0812">Transmembrane</keyword>
<proteinExistence type="predicted"/>
<reference evidence="2 3" key="1">
    <citation type="journal article" date="2011" name="Science">
        <title>The ecoresponsive genome of Daphnia pulex.</title>
        <authorList>
            <person name="Colbourne J.K."/>
            <person name="Pfrender M.E."/>
            <person name="Gilbert D."/>
            <person name="Thomas W.K."/>
            <person name="Tucker A."/>
            <person name="Oakley T.H."/>
            <person name="Tokishita S."/>
            <person name="Aerts A."/>
            <person name="Arnold G.J."/>
            <person name="Basu M.K."/>
            <person name="Bauer D.J."/>
            <person name="Caceres C.E."/>
            <person name="Carmel L."/>
            <person name="Casola C."/>
            <person name="Choi J.H."/>
            <person name="Detter J.C."/>
            <person name="Dong Q."/>
            <person name="Dusheyko S."/>
            <person name="Eads B.D."/>
            <person name="Frohlich T."/>
            <person name="Geiler-Samerotte K.A."/>
            <person name="Gerlach D."/>
            <person name="Hatcher P."/>
            <person name="Jogdeo S."/>
            <person name="Krijgsveld J."/>
            <person name="Kriventseva E.V."/>
            <person name="Kultz D."/>
            <person name="Laforsch C."/>
            <person name="Lindquist E."/>
            <person name="Lopez J."/>
            <person name="Manak J.R."/>
            <person name="Muller J."/>
            <person name="Pangilinan J."/>
            <person name="Patwardhan R.P."/>
            <person name="Pitluck S."/>
            <person name="Pritham E.J."/>
            <person name="Rechtsteiner A."/>
            <person name="Rho M."/>
            <person name="Rogozin I.B."/>
            <person name="Sakarya O."/>
            <person name="Salamov A."/>
            <person name="Schaack S."/>
            <person name="Shapiro H."/>
            <person name="Shiga Y."/>
            <person name="Skalitzky C."/>
            <person name="Smith Z."/>
            <person name="Souvorov A."/>
            <person name="Sung W."/>
            <person name="Tang Z."/>
            <person name="Tsuchiya D."/>
            <person name="Tu H."/>
            <person name="Vos H."/>
            <person name="Wang M."/>
            <person name="Wolf Y.I."/>
            <person name="Yamagata H."/>
            <person name="Yamada T."/>
            <person name="Ye Y."/>
            <person name="Shaw J.R."/>
            <person name="Andrews J."/>
            <person name="Crease T.J."/>
            <person name="Tang H."/>
            <person name="Lucas S.M."/>
            <person name="Robertson H.M."/>
            <person name="Bork P."/>
            <person name="Koonin E.V."/>
            <person name="Zdobnov E.M."/>
            <person name="Grigoriev I.V."/>
            <person name="Lynch M."/>
            <person name="Boore J.L."/>
        </authorList>
    </citation>
    <scope>NUCLEOTIDE SEQUENCE [LARGE SCALE GENOMIC DNA]</scope>
</reference>